<dbReference type="GO" id="GO:0016020">
    <property type="term" value="C:membrane"/>
    <property type="evidence" value="ECO:0007669"/>
    <property type="project" value="InterPro"/>
</dbReference>
<dbReference type="GO" id="GO:0004190">
    <property type="term" value="F:aspartic-type endopeptidase activity"/>
    <property type="evidence" value="ECO:0007669"/>
    <property type="project" value="UniProtKB-KW"/>
</dbReference>
<evidence type="ECO:0000256" key="5">
    <source>
        <dbReference type="ARBA" id="ARBA00022750"/>
    </source>
</evidence>
<evidence type="ECO:0000313" key="11">
    <source>
        <dbReference type="EMBL" id="ADI21568.1"/>
    </source>
</evidence>
<evidence type="ECO:0000256" key="8">
    <source>
        <dbReference type="ARBA" id="ARBA00023136"/>
    </source>
</evidence>
<dbReference type="Pfam" id="PF01252">
    <property type="entry name" value="Peptidase_A8"/>
    <property type="match status" value="1"/>
</dbReference>
<evidence type="ECO:0000256" key="10">
    <source>
        <dbReference type="SAM" id="Phobius"/>
    </source>
</evidence>
<keyword evidence="8 10" id="KW-0472">Membrane</keyword>
<keyword evidence="4 10" id="KW-0812">Transmembrane</keyword>
<dbReference type="PANTHER" id="PTHR33695">
    <property type="entry name" value="LIPOPROTEIN SIGNAL PEPTIDASE"/>
    <property type="match status" value="1"/>
</dbReference>
<evidence type="ECO:0000256" key="4">
    <source>
        <dbReference type="ARBA" id="ARBA00022692"/>
    </source>
</evidence>
<keyword evidence="7 10" id="KW-1133">Transmembrane helix</keyword>
<evidence type="ECO:0000256" key="6">
    <source>
        <dbReference type="ARBA" id="ARBA00022801"/>
    </source>
</evidence>
<accession>E7C294</accession>
<feature type="transmembrane region" description="Helical" evidence="10">
    <location>
        <begin position="102"/>
        <end position="125"/>
    </location>
</feature>
<protein>
    <submittedName>
        <fullName evidence="11">Lipoprotein signal peptidase</fullName>
    </submittedName>
</protein>
<dbReference type="EMBL" id="GU567959">
    <property type="protein sequence ID" value="ADI21568.1"/>
    <property type="molecule type" value="Genomic_DNA"/>
</dbReference>
<keyword evidence="5" id="KW-0064">Aspartyl protease</keyword>
<name>E7C294_9BACT</name>
<keyword evidence="11" id="KW-0449">Lipoprotein</keyword>
<proteinExistence type="inferred from homology"/>
<evidence type="ECO:0000256" key="1">
    <source>
        <dbReference type="ARBA" id="ARBA00006139"/>
    </source>
</evidence>
<dbReference type="NCBIfam" id="TIGR00077">
    <property type="entry name" value="lspA"/>
    <property type="match status" value="1"/>
</dbReference>
<comment type="similarity">
    <text evidence="1 9">Belongs to the peptidase A8 family.</text>
</comment>
<dbReference type="PANTHER" id="PTHR33695:SF1">
    <property type="entry name" value="LIPOPROTEIN SIGNAL PEPTIDASE"/>
    <property type="match status" value="1"/>
</dbReference>
<dbReference type="GO" id="GO:0006508">
    <property type="term" value="P:proteolysis"/>
    <property type="evidence" value="ECO:0007669"/>
    <property type="project" value="UniProtKB-KW"/>
</dbReference>
<organism evidence="11">
    <name type="scientific">uncultured verrucomicrobium HF0070_35E03</name>
    <dbReference type="NCBI Taxonomy" id="723595"/>
    <lineage>
        <taxon>Bacteria</taxon>
        <taxon>Pseudomonadati</taxon>
        <taxon>Verrucomicrobiota</taxon>
        <taxon>environmental samples</taxon>
    </lineage>
</organism>
<keyword evidence="2" id="KW-1003">Cell membrane</keyword>
<sequence length="137" mass="15633">MQIIDLIEGDEALLEFTYVTNPGAAWSMFSDYPQYLTLLAVFALVAMYWFRKQLELHLIPQQIMFGLICGGICGNLSDRLFREPAEVVDFIDTFIPLINYDYPIFNIADSGIFVGAISYVIWGAFESKREKGKETLE</sequence>
<feature type="transmembrane region" description="Helical" evidence="10">
    <location>
        <begin position="62"/>
        <end position="82"/>
    </location>
</feature>
<keyword evidence="6" id="KW-0378">Hydrolase</keyword>
<dbReference type="AlphaFoldDB" id="E7C294"/>
<dbReference type="InterPro" id="IPR001872">
    <property type="entry name" value="Peptidase_A8"/>
</dbReference>
<keyword evidence="3" id="KW-0645">Protease</keyword>
<evidence type="ECO:0000256" key="3">
    <source>
        <dbReference type="ARBA" id="ARBA00022670"/>
    </source>
</evidence>
<evidence type="ECO:0000256" key="7">
    <source>
        <dbReference type="ARBA" id="ARBA00022989"/>
    </source>
</evidence>
<evidence type="ECO:0000256" key="9">
    <source>
        <dbReference type="RuleBase" id="RU004181"/>
    </source>
</evidence>
<reference evidence="11" key="1">
    <citation type="submission" date="2010-01" db="EMBL/GenBank/DDBJ databases">
        <title>Genome fragments of uncultured bacteria from the North Pacific subtropical Gyre.</title>
        <authorList>
            <person name="Pham V.D."/>
            <person name="Delong E.F."/>
        </authorList>
    </citation>
    <scope>NUCLEOTIDE SEQUENCE</scope>
</reference>
<dbReference type="PRINTS" id="PR00781">
    <property type="entry name" value="LIPOSIGPTASE"/>
</dbReference>
<feature type="transmembrane region" description="Helical" evidence="10">
    <location>
        <begin position="32"/>
        <end position="50"/>
    </location>
</feature>
<evidence type="ECO:0000256" key="2">
    <source>
        <dbReference type="ARBA" id="ARBA00022475"/>
    </source>
</evidence>